<dbReference type="GO" id="GO:0005992">
    <property type="term" value="P:trehalose biosynthetic process"/>
    <property type="evidence" value="ECO:0007669"/>
    <property type="project" value="UniProtKB-UniRule"/>
</dbReference>
<keyword evidence="6" id="KW-0963">Cytoplasm</keyword>
<dbReference type="SUPFAM" id="SSF51445">
    <property type="entry name" value="(Trans)glycosidases"/>
    <property type="match status" value="1"/>
</dbReference>
<dbReference type="InterPro" id="IPR004193">
    <property type="entry name" value="Glyco_hydro_13_N"/>
</dbReference>
<dbReference type="SMART" id="SM00642">
    <property type="entry name" value="Aamy"/>
    <property type="match status" value="1"/>
</dbReference>
<dbReference type="GO" id="GO:0033942">
    <property type="term" value="F:4-alpha-D-(1-&gt;4)-alpha-D-glucanotrehalose trehalohydrolase activity"/>
    <property type="evidence" value="ECO:0007669"/>
    <property type="project" value="UniProtKB-EC"/>
</dbReference>
<dbReference type="OrthoDB" id="9800174at2"/>
<feature type="binding site" evidence="16">
    <location>
        <begin position="320"/>
        <end position="324"/>
    </location>
    <ligand>
        <name>substrate</name>
    </ligand>
</feature>
<evidence type="ECO:0000256" key="4">
    <source>
        <dbReference type="ARBA" id="ARBA00012268"/>
    </source>
</evidence>
<evidence type="ECO:0000259" key="18">
    <source>
        <dbReference type="SMART" id="SM00642"/>
    </source>
</evidence>
<keyword evidence="9 14" id="KW-0326">Glycosidase</keyword>
<evidence type="ECO:0000313" key="20">
    <source>
        <dbReference type="Proteomes" id="UP000008204"/>
    </source>
</evidence>
<dbReference type="CDD" id="cd11325">
    <property type="entry name" value="AmyAc_GTHase"/>
    <property type="match status" value="1"/>
</dbReference>
<keyword evidence="7 14" id="KW-0378">Hydrolase</keyword>
<comment type="subcellular location">
    <subcellularLocation>
        <location evidence="1 15">Cytoplasm</location>
    </subcellularLocation>
</comment>
<accession>B7K4I9</accession>
<feature type="active site" description="Proton donor" evidence="15">
    <location>
        <position position="295"/>
    </location>
</feature>
<evidence type="ECO:0000256" key="9">
    <source>
        <dbReference type="ARBA" id="ARBA00023295"/>
    </source>
</evidence>
<dbReference type="Gene3D" id="1.10.10.760">
    <property type="entry name" value="E-set domains of sugar-utilizing enzymes"/>
    <property type="match status" value="1"/>
</dbReference>
<evidence type="ECO:0000256" key="7">
    <source>
        <dbReference type="ARBA" id="ARBA00022801"/>
    </source>
</evidence>
<evidence type="ECO:0000256" key="10">
    <source>
        <dbReference type="ARBA" id="ARBA00032057"/>
    </source>
</evidence>
<feature type="binding site" evidence="16">
    <location>
        <begin position="388"/>
        <end position="393"/>
    </location>
    <ligand>
        <name>substrate</name>
    </ligand>
</feature>
<keyword evidence="20" id="KW-1185">Reference proteome</keyword>
<dbReference type="InterPro" id="IPR006047">
    <property type="entry name" value="GH13_cat_dom"/>
</dbReference>
<evidence type="ECO:0000256" key="11">
    <source>
        <dbReference type="ARBA" id="ARBA00033284"/>
    </source>
</evidence>
<comment type="catalytic activity">
    <reaction evidence="12 14">
        <text>hydrolysis of (1-&gt;4)-alpha-D-glucosidic linkage in 4-alpha-D-[(1-&gt;4)-alpha-D-glucanosyl]n trehalose to yield trehalose and (1-&gt;4)-alpha-D-glucan.</text>
        <dbReference type="EC" id="3.2.1.141"/>
    </reaction>
</comment>
<dbReference type="Proteomes" id="UP000008204">
    <property type="component" value="Chromosome"/>
</dbReference>
<evidence type="ECO:0000256" key="16">
    <source>
        <dbReference type="PIRSR" id="PIRSR006337-2"/>
    </source>
</evidence>
<proteinExistence type="inferred from homology"/>
<organism evidence="19 20">
    <name type="scientific">Rippkaea orientalis (strain PCC 8801 / RF-1)</name>
    <name type="common">Cyanothece sp. (strain PCC 8801)</name>
    <dbReference type="NCBI Taxonomy" id="41431"/>
    <lineage>
        <taxon>Bacteria</taxon>
        <taxon>Bacillati</taxon>
        <taxon>Cyanobacteriota</taxon>
        <taxon>Cyanophyceae</taxon>
        <taxon>Oscillatoriophycideae</taxon>
        <taxon>Chroococcales</taxon>
        <taxon>Aphanothecaceae</taxon>
        <taxon>Rippkaea</taxon>
        <taxon>Rippkaea orientalis</taxon>
    </lineage>
</organism>
<gene>
    <name evidence="19" type="ordered locus">PCC8801_1394</name>
</gene>
<evidence type="ECO:0000256" key="15">
    <source>
        <dbReference type="PIRSR" id="PIRSR006337-1"/>
    </source>
</evidence>
<dbReference type="HOGENOM" id="CLU_020726_2_0_3"/>
<evidence type="ECO:0000313" key="19">
    <source>
        <dbReference type="EMBL" id="ACK65454.1"/>
    </source>
</evidence>
<name>B7K4I9_RIPO1</name>
<dbReference type="SUPFAM" id="SSF81296">
    <property type="entry name" value="E set domains"/>
    <property type="match status" value="1"/>
</dbReference>
<dbReference type="PANTHER" id="PTHR43651">
    <property type="entry name" value="1,4-ALPHA-GLUCAN-BRANCHING ENZYME"/>
    <property type="match status" value="1"/>
</dbReference>
<evidence type="ECO:0000256" key="13">
    <source>
        <dbReference type="NCBIfam" id="TIGR02402"/>
    </source>
</evidence>
<dbReference type="CAZy" id="CBM48">
    <property type="family name" value="Carbohydrate-Binding Module Family 48"/>
</dbReference>
<evidence type="ECO:0000256" key="8">
    <source>
        <dbReference type="ARBA" id="ARBA00023277"/>
    </source>
</evidence>
<dbReference type="Gene3D" id="2.60.40.10">
    <property type="entry name" value="Immunoglobulins"/>
    <property type="match status" value="1"/>
</dbReference>
<dbReference type="CDD" id="cd02853">
    <property type="entry name" value="E_set_MTHase_like_N"/>
    <property type="match status" value="1"/>
</dbReference>
<dbReference type="InterPro" id="IPR013783">
    <property type="entry name" value="Ig-like_fold"/>
</dbReference>
<dbReference type="STRING" id="41431.PCC8801_1394"/>
<dbReference type="EC" id="3.2.1.141" evidence="4 13"/>
<dbReference type="EMBL" id="CP001287">
    <property type="protein sequence ID" value="ACK65454.1"/>
    <property type="molecule type" value="Genomic_DNA"/>
</dbReference>
<dbReference type="GO" id="GO:0005737">
    <property type="term" value="C:cytoplasm"/>
    <property type="evidence" value="ECO:0007669"/>
    <property type="project" value="UniProtKB-SubCell"/>
</dbReference>
<feature type="binding site" evidence="16">
    <location>
        <begin position="256"/>
        <end position="261"/>
    </location>
    <ligand>
        <name>substrate</name>
    </ligand>
</feature>
<dbReference type="RefSeq" id="WP_012594728.1">
    <property type="nucleotide sequence ID" value="NC_011726.1"/>
</dbReference>
<evidence type="ECO:0000256" key="14">
    <source>
        <dbReference type="PIRNR" id="PIRNR006337"/>
    </source>
</evidence>
<dbReference type="AlphaFoldDB" id="B7K4I9"/>
<evidence type="ECO:0000256" key="6">
    <source>
        <dbReference type="ARBA" id="ARBA00022490"/>
    </source>
</evidence>
<evidence type="ECO:0000256" key="1">
    <source>
        <dbReference type="ARBA" id="ARBA00004496"/>
    </source>
</evidence>
<sequence length="605" mass="69868">MKLSANYDGNSDCQFTLWAPKVRQVDLKIITPTEQIIPMECDEKGYWKTHLKIAPGSLYCYQLDSEQTRPDPASYSQPKGVHGPSEIIDHHRFNWTDHQWKNLPFTDFVIYELHVGTFTPEGTLTAIIPRLSQLKAVGITAIELMPLSQFPGDRNWGYDGVYPFAVQQSYGGVDGLKELVNACHQEGLAVILDVVYNHLGPEGNYTANFAPYFSHKYQTPWGNAINFDDAYSYGVRNFFIENALYWLRDYHIDGLRLDAIHGIYDQSANHFLVELRQKIDQLSQECDRPFYLIAESDLNDGRILRPLEVGGYGMDAQWSDDFHHCLHTLLTGENQGYYQDFGRCDHLTQAFKQSFVYSGDYSPHRQRYHGGSVSDRPSSQFVVYAQNHDQIGNRMLGERLSNLVSFDALKLAAGTVILSPFIPLFFMGEEYGEETPFLYFISHTDSNLVEAVRQGRKEEFKSFQWQGEPPDPYALETFKQCQLQWHKRDEGKHKILLKFHQKLLQMRRTIPALKNCNQDHLSVKTWENERLICLHRWYQNSEVFCIMNFNQETITVTIEPPQGNWIKQLDSNDSEWLGKGSTLPESFHLEQTLIIPESSLIVYQI</sequence>
<evidence type="ECO:0000256" key="3">
    <source>
        <dbReference type="ARBA" id="ARBA00008061"/>
    </source>
</evidence>
<evidence type="ECO:0000256" key="5">
    <source>
        <dbReference type="ARBA" id="ARBA00015938"/>
    </source>
</evidence>
<dbReference type="Gene3D" id="3.20.20.80">
    <property type="entry name" value="Glycosidases"/>
    <property type="match status" value="1"/>
</dbReference>
<evidence type="ECO:0000256" key="12">
    <source>
        <dbReference type="ARBA" id="ARBA00034013"/>
    </source>
</evidence>
<dbReference type="PANTHER" id="PTHR43651:SF11">
    <property type="entry name" value="MALTO-OLIGOSYLTREHALOSE TREHALOHYDROLASE"/>
    <property type="match status" value="1"/>
</dbReference>
<dbReference type="Pfam" id="PF00128">
    <property type="entry name" value="Alpha-amylase"/>
    <property type="match status" value="1"/>
</dbReference>
<comment type="similarity">
    <text evidence="3 14">Belongs to the glycosyl hydrolase 13 family.</text>
</comment>
<reference evidence="20" key="1">
    <citation type="journal article" date="2011" name="MBio">
        <title>Novel metabolic attributes of the genus Cyanothece, comprising a group of unicellular nitrogen-fixing Cyanobacteria.</title>
        <authorList>
            <person name="Bandyopadhyay A."/>
            <person name="Elvitigala T."/>
            <person name="Welsh E."/>
            <person name="Stockel J."/>
            <person name="Liberton M."/>
            <person name="Min H."/>
            <person name="Sherman L.A."/>
            <person name="Pakrasi H.B."/>
        </authorList>
    </citation>
    <scope>NUCLEOTIDE SEQUENCE [LARGE SCALE GENOMIC DNA]</scope>
    <source>
        <strain evidence="20">PCC 8801</strain>
    </source>
</reference>
<dbReference type="InterPro" id="IPR017853">
    <property type="entry name" value="GH"/>
</dbReference>
<dbReference type="NCBIfam" id="TIGR02402">
    <property type="entry name" value="trehalose_TreZ"/>
    <property type="match status" value="1"/>
</dbReference>
<comment type="pathway">
    <text evidence="2 14">Glycan biosynthesis; trehalose biosynthesis.</text>
</comment>
<dbReference type="CAZy" id="GH13">
    <property type="family name" value="Glycoside Hydrolase Family 13"/>
</dbReference>
<dbReference type="InterPro" id="IPR044901">
    <property type="entry name" value="Trehalose_TreZ_E-set_sf"/>
</dbReference>
<dbReference type="Pfam" id="PF02922">
    <property type="entry name" value="CBM_48"/>
    <property type="match status" value="1"/>
</dbReference>
<evidence type="ECO:0000256" key="2">
    <source>
        <dbReference type="ARBA" id="ARBA00005199"/>
    </source>
</evidence>
<dbReference type="InterPro" id="IPR012768">
    <property type="entry name" value="Trehalose_TreZ"/>
</dbReference>
<dbReference type="InterPro" id="IPR014756">
    <property type="entry name" value="Ig_E-set"/>
</dbReference>
<dbReference type="KEGG" id="cyp:PCC8801_1394"/>
<dbReference type="eggNOG" id="COG0296">
    <property type="taxonomic scope" value="Bacteria"/>
</dbReference>
<dbReference type="PIRSF" id="PIRSF006337">
    <property type="entry name" value="Trehalose_TreZ"/>
    <property type="match status" value="1"/>
</dbReference>
<dbReference type="UniPathway" id="UPA00299"/>
<evidence type="ECO:0000256" key="17">
    <source>
        <dbReference type="PIRSR" id="PIRSR006337-3"/>
    </source>
</evidence>
<protein>
    <recommendedName>
        <fullName evidence="5 13">Malto-oligosyltrehalose trehalohydrolase</fullName>
        <shortName evidence="14">MTHase</shortName>
        <ecNumber evidence="4 13">3.2.1.141</ecNumber>
    </recommendedName>
    <alternativeName>
        <fullName evidence="11 14">4-alpha-D-((1-&gt;4)-alpha-D-glucano)trehalose trehalohydrolase</fullName>
    </alternativeName>
    <alternativeName>
        <fullName evidence="10 14">Maltooligosyl trehalose trehalohydrolase</fullName>
    </alternativeName>
</protein>
<feature type="active site" description="Nucleophile" evidence="15">
    <location>
        <position position="258"/>
    </location>
</feature>
<dbReference type="SUPFAM" id="SSF51011">
    <property type="entry name" value="Glycosyl hydrolase domain"/>
    <property type="match status" value="1"/>
</dbReference>
<keyword evidence="8" id="KW-0119">Carbohydrate metabolism</keyword>
<feature type="site" description="Transition state stabilizer" evidence="17">
    <location>
        <position position="389"/>
    </location>
</feature>
<feature type="domain" description="Glycosyl hydrolase family 13 catalytic" evidence="18">
    <location>
        <begin position="91"/>
        <end position="456"/>
    </location>
</feature>